<protein>
    <submittedName>
        <fullName evidence="2">Uncharacterized protein</fullName>
    </submittedName>
</protein>
<dbReference type="AlphaFoldDB" id="A0A7Y7BA17"/>
<feature type="region of interest" description="Disordered" evidence="1">
    <location>
        <begin position="1"/>
        <end position="36"/>
    </location>
</feature>
<reference evidence="2 3" key="1">
    <citation type="submission" date="2020-04" db="EMBL/GenBank/DDBJ databases">
        <title>Draft Genome Sequence of Streptomyces morookaense DSM 40503, an 8-azaguanine-producing strain.</title>
        <authorList>
            <person name="Qi J."/>
            <person name="Gao J.-M."/>
        </authorList>
    </citation>
    <scope>NUCLEOTIDE SEQUENCE [LARGE SCALE GENOMIC DNA]</scope>
    <source>
        <strain evidence="2 3">DSM 40503</strain>
    </source>
</reference>
<organism evidence="2 3">
    <name type="scientific">Streptomyces morookaense</name>
    <name type="common">Streptoverticillium morookaense</name>
    <dbReference type="NCBI Taxonomy" id="1970"/>
    <lineage>
        <taxon>Bacteria</taxon>
        <taxon>Bacillati</taxon>
        <taxon>Actinomycetota</taxon>
        <taxon>Actinomycetes</taxon>
        <taxon>Kitasatosporales</taxon>
        <taxon>Streptomycetaceae</taxon>
        <taxon>Streptomyces</taxon>
    </lineage>
</organism>
<name>A0A7Y7BA17_STRMO</name>
<evidence type="ECO:0000313" key="2">
    <source>
        <dbReference type="EMBL" id="NVK81803.1"/>
    </source>
</evidence>
<keyword evidence="3" id="KW-1185">Reference proteome</keyword>
<dbReference type="RefSeq" id="WP_171086887.1">
    <property type="nucleotide sequence ID" value="NZ_BNBU01000001.1"/>
</dbReference>
<sequence>MTDHGDTDPSLSDAQPTQDDSQDFDYSPSDGEPGLWQRLKAAWRGEIER</sequence>
<evidence type="ECO:0000313" key="3">
    <source>
        <dbReference type="Proteomes" id="UP000587462"/>
    </source>
</evidence>
<dbReference type="EMBL" id="JABBXF010000093">
    <property type="protein sequence ID" value="NVK81803.1"/>
    <property type="molecule type" value="Genomic_DNA"/>
</dbReference>
<evidence type="ECO:0000256" key="1">
    <source>
        <dbReference type="SAM" id="MobiDB-lite"/>
    </source>
</evidence>
<accession>A0A7Y7BA17</accession>
<feature type="compositionally biased region" description="Polar residues" evidence="1">
    <location>
        <begin position="9"/>
        <end position="19"/>
    </location>
</feature>
<gene>
    <name evidence="2" type="ORF">HG542_29765</name>
</gene>
<proteinExistence type="predicted"/>
<comment type="caution">
    <text evidence="2">The sequence shown here is derived from an EMBL/GenBank/DDBJ whole genome shotgun (WGS) entry which is preliminary data.</text>
</comment>
<dbReference type="Proteomes" id="UP000587462">
    <property type="component" value="Unassembled WGS sequence"/>
</dbReference>